<dbReference type="Proteomes" id="UP001187471">
    <property type="component" value="Unassembled WGS sequence"/>
</dbReference>
<gene>
    <name evidence="2" type="ORF">RJ640_013859</name>
</gene>
<dbReference type="InterPro" id="IPR005174">
    <property type="entry name" value="KIB1-4_b-propeller"/>
</dbReference>
<feature type="domain" description="F-box" evidence="1">
    <location>
        <begin position="7"/>
        <end position="47"/>
    </location>
</feature>
<dbReference type="Pfam" id="PF00646">
    <property type="entry name" value="F-box"/>
    <property type="match status" value="1"/>
</dbReference>
<accession>A0AA88SGF4</accession>
<reference evidence="2" key="1">
    <citation type="submission" date="2022-12" db="EMBL/GenBank/DDBJ databases">
        <title>Draft genome assemblies for two species of Escallonia (Escalloniales).</title>
        <authorList>
            <person name="Chanderbali A."/>
            <person name="Dervinis C."/>
            <person name="Anghel I."/>
            <person name="Soltis D."/>
            <person name="Soltis P."/>
            <person name="Zapata F."/>
        </authorList>
    </citation>
    <scope>NUCLEOTIDE SEQUENCE</scope>
    <source>
        <strain evidence="2">UCBG92.1500</strain>
        <tissue evidence="2">Leaf</tissue>
    </source>
</reference>
<dbReference type="InterPro" id="IPR001810">
    <property type="entry name" value="F-box_dom"/>
</dbReference>
<evidence type="ECO:0000313" key="2">
    <source>
        <dbReference type="EMBL" id="KAK2989935.1"/>
    </source>
</evidence>
<proteinExistence type="predicted"/>
<dbReference type="PANTHER" id="PTHR44259:SF108">
    <property type="entry name" value="F-BOX PROTEIN SKIP23-LIKE"/>
    <property type="match status" value="1"/>
</dbReference>
<protein>
    <recommendedName>
        <fullName evidence="1">F-box domain-containing protein</fullName>
    </recommendedName>
</protein>
<sequence>MASVLALPDDLLVNIAEKVALFEDFVALRGVCKSWRSAAAKGNFSNRPQIPWLMLVAKEGSDVREFYSLSKDMILRETLPEANEKRCRCLASEGWLITIGKDLNMSLLHPISGVEIHLVDPVDEENSDFEENSELTYGTTGFQVFEVEISNGGWKEVKTLGGRALFLGHNSSFSFEAHGCIKADCIYFTDDDLEAYVGEDNLAGGGKDMGIYNMEDRSITPHFDGCCKKNVPKEDPADFNVIPCICDNVGDRVRSSGQNED</sequence>
<evidence type="ECO:0000259" key="1">
    <source>
        <dbReference type="SMART" id="SM00256"/>
    </source>
</evidence>
<keyword evidence="3" id="KW-1185">Reference proteome</keyword>
<dbReference type="AlphaFoldDB" id="A0AA88SGF4"/>
<name>A0AA88SGF4_9ASTE</name>
<dbReference type="EMBL" id="JAVXUO010000684">
    <property type="protein sequence ID" value="KAK2989935.1"/>
    <property type="molecule type" value="Genomic_DNA"/>
</dbReference>
<organism evidence="2 3">
    <name type="scientific">Escallonia rubra</name>
    <dbReference type="NCBI Taxonomy" id="112253"/>
    <lineage>
        <taxon>Eukaryota</taxon>
        <taxon>Viridiplantae</taxon>
        <taxon>Streptophyta</taxon>
        <taxon>Embryophyta</taxon>
        <taxon>Tracheophyta</taxon>
        <taxon>Spermatophyta</taxon>
        <taxon>Magnoliopsida</taxon>
        <taxon>eudicotyledons</taxon>
        <taxon>Gunneridae</taxon>
        <taxon>Pentapetalae</taxon>
        <taxon>asterids</taxon>
        <taxon>campanulids</taxon>
        <taxon>Escalloniales</taxon>
        <taxon>Escalloniaceae</taxon>
        <taxon>Escallonia</taxon>
    </lineage>
</organism>
<dbReference type="SMART" id="SM00256">
    <property type="entry name" value="FBOX"/>
    <property type="match status" value="1"/>
</dbReference>
<dbReference type="Pfam" id="PF03478">
    <property type="entry name" value="Beta-prop_KIB1-4"/>
    <property type="match status" value="1"/>
</dbReference>
<dbReference type="PANTHER" id="PTHR44259">
    <property type="entry name" value="OS07G0183000 PROTEIN-RELATED"/>
    <property type="match status" value="1"/>
</dbReference>
<comment type="caution">
    <text evidence="2">The sequence shown here is derived from an EMBL/GenBank/DDBJ whole genome shotgun (WGS) entry which is preliminary data.</text>
</comment>
<evidence type="ECO:0000313" key="3">
    <source>
        <dbReference type="Proteomes" id="UP001187471"/>
    </source>
</evidence>
<dbReference type="InterPro" id="IPR036047">
    <property type="entry name" value="F-box-like_dom_sf"/>
</dbReference>
<dbReference type="SUPFAM" id="SSF81383">
    <property type="entry name" value="F-box domain"/>
    <property type="match status" value="1"/>
</dbReference>
<dbReference type="InterPro" id="IPR050942">
    <property type="entry name" value="F-box_BR-signaling"/>
</dbReference>